<keyword evidence="2" id="KW-1185">Reference proteome</keyword>
<sequence length="77" mass="8482">MATAEGGPTVVGSLDHMERKSTYNKQAQKRVPICHFIFLGAVDEKWMPVLQLLALERPQVVGLRTVGTGFNLLCLLS</sequence>
<gene>
    <name evidence="1" type="ORF">JZ751_025706</name>
</gene>
<evidence type="ECO:0000313" key="1">
    <source>
        <dbReference type="EMBL" id="KAG9338472.1"/>
    </source>
</evidence>
<accession>A0A8T2NLF7</accession>
<protein>
    <submittedName>
        <fullName evidence="1">Uncharacterized protein</fullName>
    </submittedName>
</protein>
<dbReference type="EMBL" id="JAFBMS010000066">
    <property type="protein sequence ID" value="KAG9338472.1"/>
    <property type="molecule type" value="Genomic_DNA"/>
</dbReference>
<reference evidence="1" key="1">
    <citation type="thesis" date="2021" institute="BYU ScholarsArchive" country="Provo, UT, USA">
        <title>Applications of and Algorithms for Genome Assembly and Genomic Analyses with an Emphasis on Marine Teleosts.</title>
        <authorList>
            <person name="Pickett B.D."/>
        </authorList>
    </citation>
    <scope>NUCLEOTIDE SEQUENCE</scope>
    <source>
        <strain evidence="1">HI-2016</strain>
    </source>
</reference>
<organism evidence="1 2">
    <name type="scientific">Albula glossodonta</name>
    <name type="common">roundjaw bonefish</name>
    <dbReference type="NCBI Taxonomy" id="121402"/>
    <lineage>
        <taxon>Eukaryota</taxon>
        <taxon>Metazoa</taxon>
        <taxon>Chordata</taxon>
        <taxon>Craniata</taxon>
        <taxon>Vertebrata</taxon>
        <taxon>Euteleostomi</taxon>
        <taxon>Actinopterygii</taxon>
        <taxon>Neopterygii</taxon>
        <taxon>Teleostei</taxon>
        <taxon>Albuliformes</taxon>
        <taxon>Albulidae</taxon>
        <taxon>Albula</taxon>
    </lineage>
</organism>
<evidence type="ECO:0000313" key="2">
    <source>
        <dbReference type="Proteomes" id="UP000824540"/>
    </source>
</evidence>
<dbReference type="AlphaFoldDB" id="A0A8T2NLF7"/>
<dbReference type="Proteomes" id="UP000824540">
    <property type="component" value="Unassembled WGS sequence"/>
</dbReference>
<name>A0A8T2NLF7_9TELE</name>
<comment type="caution">
    <text evidence="1">The sequence shown here is derived from an EMBL/GenBank/DDBJ whole genome shotgun (WGS) entry which is preliminary data.</text>
</comment>
<proteinExistence type="predicted"/>